<accession>A0ABR2KJ44</accession>
<feature type="repeat" description="WD" evidence="3">
    <location>
        <begin position="347"/>
        <end position="388"/>
    </location>
</feature>
<dbReference type="Gene3D" id="2.130.10.10">
    <property type="entry name" value="YVTN repeat-like/Quinoprotein amine dehydrogenase"/>
    <property type="match status" value="3"/>
</dbReference>
<feature type="domain" description="Vps41 beta-propeller" evidence="6">
    <location>
        <begin position="416"/>
        <end position="492"/>
    </location>
</feature>
<dbReference type="InterPro" id="IPR057780">
    <property type="entry name" value="Beta-prop_Vps41"/>
</dbReference>
<feature type="region of interest" description="Disordered" evidence="4">
    <location>
        <begin position="741"/>
        <end position="886"/>
    </location>
</feature>
<evidence type="ECO:0000313" key="7">
    <source>
        <dbReference type="EMBL" id="KAK8890823.1"/>
    </source>
</evidence>
<gene>
    <name evidence="7" type="ORF">M9Y10_028022</name>
</gene>
<evidence type="ECO:0000256" key="4">
    <source>
        <dbReference type="SAM" id="MobiDB-lite"/>
    </source>
</evidence>
<proteinExistence type="predicted"/>
<reference evidence="7 8" key="1">
    <citation type="submission" date="2024-04" db="EMBL/GenBank/DDBJ databases">
        <title>Tritrichomonas musculus Genome.</title>
        <authorList>
            <person name="Alves-Ferreira E."/>
            <person name="Grigg M."/>
            <person name="Lorenzi H."/>
            <person name="Galac M."/>
        </authorList>
    </citation>
    <scope>NUCLEOTIDE SEQUENCE [LARGE SCALE GENOMIC DNA]</scope>
    <source>
        <strain evidence="7 8">EAF2021</strain>
    </source>
</reference>
<dbReference type="Pfam" id="PF12894">
    <property type="entry name" value="ANAPC4_WD40"/>
    <property type="match status" value="1"/>
</dbReference>
<dbReference type="Pfam" id="PF00400">
    <property type="entry name" value="WD40"/>
    <property type="match status" value="1"/>
</dbReference>
<dbReference type="PANTHER" id="PTHR45589">
    <property type="entry name" value="WD REPEAT DOMAIN 62, ISOFORM G"/>
    <property type="match status" value="1"/>
</dbReference>
<dbReference type="EMBL" id="JAPFFF010000004">
    <property type="protein sequence ID" value="KAK8890823.1"/>
    <property type="molecule type" value="Genomic_DNA"/>
</dbReference>
<evidence type="ECO:0000313" key="8">
    <source>
        <dbReference type="Proteomes" id="UP001470230"/>
    </source>
</evidence>
<dbReference type="Proteomes" id="UP001470230">
    <property type="component" value="Unassembled WGS sequence"/>
</dbReference>
<keyword evidence="1 3" id="KW-0853">WD repeat</keyword>
<feature type="compositionally biased region" description="Basic and acidic residues" evidence="4">
    <location>
        <begin position="917"/>
        <end position="930"/>
    </location>
</feature>
<dbReference type="PROSITE" id="PS00678">
    <property type="entry name" value="WD_REPEATS_1"/>
    <property type="match status" value="1"/>
</dbReference>
<dbReference type="InterPro" id="IPR015943">
    <property type="entry name" value="WD40/YVTN_repeat-like_dom_sf"/>
</dbReference>
<protein>
    <submittedName>
        <fullName evidence="7">Uncharacterized protein</fullName>
    </submittedName>
</protein>
<dbReference type="InterPro" id="IPR036322">
    <property type="entry name" value="WD40_repeat_dom_sf"/>
</dbReference>
<evidence type="ECO:0000256" key="1">
    <source>
        <dbReference type="ARBA" id="ARBA00022574"/>
    </source>
</evidence>
<dbReference type="SUPFAM" id="SSF50978">
    <property type="entry name" value="WD40 repeat-like"/>
    <property type="match status" value="2"/>
</dbReference>
<dbReference type="PANTHER" id="PTHR45589:SF1">
    <property type="entry name" value="WD REPEAT DOMAIN 62, ISOFORM G"/>
    <property type="match status" value="1"/>
</dbReference>
<feature type="region of interest" description="Disordered" evidence="4">
    <location>
        <begin position="899"/>
        <end position="930"/>
    </location>
</feature>
<dbReference type="InterPro" id="IPR019775">
    <property type="entry name" value="WD40_repeat_CS"/>
</dbReference>
<dbReference type="InterPro" id="IPR024977">
    <property type="entry name" value="Apc4-like_WD40_dom"/>
</dbReference>
<comment type="caution">
    <text evidence="7">The sequence shown here is derived from an EMBL/GenBank/DDBJ whole genome shotgun (WGS) entry which is preliminary data.</text>
</comment>
<dbReference type="Pfam" id="PF23411">
    <property type="entry name" value="Beta-prop_Vps41"/>
    <property type="match status" value="1"/>
</dbReference>
<evidence type="ECO:0000259" key="6">
    <source>
        <dbReference type="Pfam" id="PF23411"/>
    </source>
</evidence>
<name>A0ABR2KJ44_9EUKA</name>
<sequence length="1025" mass="114688">MKNTPQLDKIIGSSPIYPNTFDIHYSSGVCAFPSHGYLSIININLHQRFDVQISQNFRNISALKFSSNENQLAVGELGTNSKIIVLTFNNSFDQVISKLSIDTKENGFSCLAFDSKKGRLISVGADLQPFLILWDLSHPNPIKLGYYHLSVQPNKVIFNSDCSLAVVAGEGVLKLIQTNFSYENKPILMKSRRANFDTYTDSDFVDIYCTKGIPFNLYALCYEGKLCFYQEIDNPFLKHQKSKKASLVLTPIKLSRGNLTSLAADDTIILCGGEKGTIFAFKNQNNKLKVAGKLVAMSKSVISVGISEKFITSTYEDGHLLFWNKEDLLQMDNNGKQTKNVLPEITIFNHRGPICKILVIKPSQRIVSCGSDNSIRLWEIHKHQDLISNSSQEMVNCLQFGSPEPDYVNNYFGVRTATFLDDLLITGCHDGIVHILRMDSFEEIISFIDSIDAVTSLASLEDKSYFASGSGDGGIRLYSVEKKDDNEYDYTLVTSKTAFTTPITSLIFTNSFLFSTSQTGVKFFSIPSLEEISYYQTTEPILSSTYIEKADLIATASCDCYISLFDSKSGKFFNRFTLSNNYYPVSIDCHESGLVLAVAMSDGIVLVVDIITGQPIYSFDPLLGVITSITFHENDLVISSFSGCIARWNLPDSFHKEIELSMKKNSQKHSQAILDLIDSLPKPSMHPSSINIEEESDYEEEEEINKITPVSNSGNLGQMELRSSVISTKLVPKCEIDNDQLNNVLDEEKSIENDENDEDKNPSKEPSFELIGDIDDPRPPPNVISPDSIIRSSIRSRKKLSESKDSSEMSFHINKKDDDQEGYIEVLSIPETRPKRKPIPLDFGPADSLKAQSPSPNPILSLKEKVNTSKNQNNDGQKDEAPIKPLNPEEIERMTGNFMVDSSSSDDENNNNNNDNDDNKVDANDSKQMDEHQKLANEIIETASILRQCIERAKMLLNENYSDDDDVQAQQNLRNLLDSYNTQEIRRKGITQKMKDASQKLLDLSSQAEKMSADATQLASTFSNE</sequence>
<keyword evidence="8" id="KW-1185">Reference proteome</keyword>
<dbReference type="InterPro" id="IPR001680">
    <property type="entry name" value="WD40_rpt"/>
</dbReference>
<evidence type="ECO:0000256" key="2">
    <source>
        <dbReference type="ARBA" id="ARBA00022737"/>
    </source>
</evidence>
<feature type="domain" description="Anaphase-promoting complex subunit 4-like WD40" evidence="5">
    <location>
        <begin position="545"/>
        <end position="633"/>
    </location>
</feature>
<evidence type="ECO:0000256" key="3">
    <source>
        <dbReference type="PROSITE-ProRule" id="PRU00221"/>
    </source>
</evidence>
<dbReference type="SMART" id="SM00320">
    <property type="entry name" value="WD40"/>
    <property type="match status" value="9"/>
</dbReference>
<dbReference type="PROSITE" id="PS50082">
    <property type="entry name" value="WD_REPEATS_2"/>
    <property type="match status" value="1"/>
</dbReference>
<dbReference type="InterPro" id="IPR052779">
    <property type="entry name" value="WDR62"/>
</dbReference>
<organism evidence="7 8">
    <name type="scientific">Tritrichomonas musculus</name>
    <dbReference type="NCBI Taxonomy" id="1915356"/>
    <lineage>
        <taxon>Eukaryota</taxon>
        <taxon>Metamonada</taxon>
        <taxon>Parabasalia</taxon>
        <taxon>Tritrichomonadida</taxon>
        <taxon>Tritrichomonadidae</taxon>
        <taxon>Tritrichomonas</taxon>
    </lineage>
</organism>
<evidence type="ECO:0000259" key="5">
    <source>
        <dbReference type="Pfam" id="PF12894"/>
    </source>
</evidence>
<keyword evidence="2" id="KW-0677">Repeat</keyword>